<dbReference type="InterPro" id="IPR007325">
    <property type="entry name" value="KFase/CYL"/>
</dbReference>
<name>A0A328U2F5_9BACL</name>
<sequence length="209" mass="23747">MFKIYDISMTIEPSMQVYKNKESKIPKFTNTSNHDNGQAVYETRLDMDVHCGTHVDAPLHMLKDGETIETIGLEQLIGHARVVDLTHCEEFITRADLEPLNLQRNEWVLFKTRNSFTEQFDFNFVYLREDGARYLVELGIRGLGTDALGIERAQPEYPTHRSLFRNNIIIVEGLRLKDVAPGTYFMAIAPLKLTGLDAAPARAFLIGGM</sequence>
<comment type="caution">
    <text evidence="12">The sequence shown here is derived from an EMBL/GenBank/DDBJ whole genome shotgun (WGS) entry which is preliminary data.</text>
</comment>
<dbReference type="PANTHER" id="PTHR31118:SF12">
    <property type="entry name" value="CYCLASE-LIKE PROTEIN 2"/>
    <property type="match status" value="1"/>
</dbReference>
<comment type="catalytic activity">
    <reaction evidence="10">
        <text>N-formyl-L-kynurenine + H2O = L-kynurenine + formate + H(+)</text>
        <dbReference type="Rhea" id="RHEA:13009"/>
        <dbReference type="ChEBI" id="CHEBI:15377"/>
        <dbReference type="ChEBI" id="CHEBI:15378"/>
        <dbReference type="ChEBI" id="CHEBI:15740"/>
        <dbReference type="ChEBI" id="CHEBI:57959"/>
        <dbReference type="ChEBI" id="CHEBI:58629"/>
        <dbReference type="EC" id="3.5.1.9"/>
    </reaction>
</comment>
<dbReference type="Gene3D" id="3.50.30.50">
    <property type="entry name" value="Putative cyclase"/>
    <property type="match status" value="1"/>
</dbReference>
<keyword evidence="13" id="KW-1185">Reference proteome</keyword>
<dbReference type="GO" id="GO:0004061">
    <property type="term" value="F:arylformamidase activity"/>
    <property type="evidence" value="ECO:0007669"/>
    <property type="project" value="UniProtKB-EC"/>
</dbReference>
<dbReference type="EC" id="3.5.1.9" evidence="4"/>
<dbReference type="GO" id="GO:0046872">
    <property type="term" value="F:metal ion binding"/>
    <property type="evidence" value="ECO:0007669"/>
    <property type="project" value="UniProtKB-KW"/>
</dbReference>
<keyword evidence="6" id="KW-0479">Metal-binding</keyword>
<comment type="pathway">
    <text evidence="11">Amino-acid degradation; L-tryptophan degradation via kynurenine pathway; L-kynurenine from L-tryptophan: step 2/2.</text>
</comment>
<evidence type="ECO:0000256" key="1">
    <source>
        <dbReference type="ARBA" id="ARBA00001947"/>
    </source>
</evidence>
<dbReference type="SUPFAM" id="SSF102198">
    <property type="entry name" value="Putative cyclase"/>
    <property type="match status" value="1"/>
</dbReference>
<comment type="cofactor">
    <cofactor evidence="1">
        <name>Zn(2+)</name>
        <dbReference type="ChEBI" id="CHEBI:29105"/>
    </cofactor>
</comment>
<keyword evidence="9" id="KW-0823">Tryptophan catabolism</keyword>
<evidence type="ECO:0000313" key="12">
    <source>
        <dbReference type="EMBL" id="RAP76968.1"/>
    </source>
</evidence>
<dbReference type="RefSeq" id="WP_112879966.1">
    <property type="nucleotide sequence ID" value="NZ_QLUW01000001.1"/>
</dbReference>
<gene>
    <name evidence="12" type="ORF">DL346_00200</name>
</gene>
<evidence type="ECO:0000256" key="2">
    <source>
        <dbReference type="ARBA" id="ARBA00002204"/>
    </source>
</evidence>
<evidence type="ECO:0000256" key="10">
    <source>
        <dbReference type="ARBA" id="ARBA00048496"/>
    </source>
</evidence>
<accession>A0A328U2F5</accession>
<comment type="function">
    <text evidence="2">Catalyzes the hydrolysis of N-formyl-L-kynurenine to L-kynurenine, the second step in the kynurenine pathway of tryptophan degradation.</text>
</comment>
<dbReference type="Proteomes" id="UP000249260">
    <property type="component" value="Unassembled WGS sequence"/>
</dbReference>
<evidence type="ECO:0000256" key="4">
    <source>
        <dbReference type="ARBA" id="ARBA00012930"/>
    </source>
</evidence>
<evidence type="ECO:0000256" key="6">
    <source>
        <dbReference type="ARBA" id="ARBA00022723"/>
    </source>
</evidence>
<organism evidence="12 13">
    <name type="scientific">Paenibacillus montanisoli</name>
    <dbReference type="NCBI Taxonomy" id="2081970"/>
    <lineage>
        <taxon>Bacteria</taxon>
        <taxon>Bacillati</taxon>
        <taxon>Bacillota</taxon>
        <taxon>Bacilli</taxon>
        <taxon>Bacillales</taxon>
        <taxon>Paenibacillaceae</taxon>
        <taxon>Paenibacillus</taxon>
    </lineage>
</organism>
<keyword evidence="7" id="KW-0378">Hydrolase</keyword>
<evidence type="ECO:0000256" key="11">
    <source>
        <dbReference type="ARBA" id="ARBA00060547"/>
    </source>
</evidence>
<keyword evidence="8" id="KW-0862">Zinc</keyword>
<proteinExistence type="predicted"/>
<comment type="subunit">
    <text evidence="3">Homodimer.</text>
</comment>
<protein>
    <recommendedName>
        <fullName evidence="5">Kynurenine formamidase</fullName>
        <ecNumber evidence="4">3.5.1.9</ecNumber>
    </recommendedName>
</protein>
<evidence type="ECO:0000256" key="9">
    <source>
        <dbReference type="ARBA" id="ARBA00023079"/>
    </source>
</evidence>
<dbReference type="GO" id="GO:0019441">
    <property type="term" value="P:L-tryptophan catabolic process to kynurenine"/>
    <property type="evidence" value="ECO:0007669"/>
    <property type="project" value="InterPro"/>
</dbReference>
<reference evidence="12 13" key="1">
    <citation type="submission" date="2018-06" db="EMBL/GenBank/DDBJ databases">
        <title>Paenibacillus montanisoli sp. nov., isolated from mountain area soil.</title>
        <authorList>
            <person name="Wu M."/>
        </authorList>
    </citation>
    <scope>NUCLEOTIDE SEQUENCE [LARGE SCALE GENOMIC DNA]</scope>
    <source>
        <strain evidence="12 13">RA17</strain>
    </source>
</reference>
<dbReference type="AlphaFoldDB" id="A0A328U2F5"/>
<evidence type="ECO:0000256" key="5">
    <source>
        <dbReference type="ARBA" id="ARBA00014889"/>
    </source>
</evidence>
<dbReference type="EMBL" id="QLUW01000001">
    <property type="protein sequence ID" value="RAP76968.1"/>
    <property type="molecule type" value="Genomic_DNA"/>
</dbReference>
<dbReference type="OrthoDB" id="9796085at2"/>
<evidence type="ECO:0000313" key="13">
    <source>
        <dbReference type="Proteomes" id="UP000249260"/>
    </source>
</evidence>
<evidence type="ECO:0000256" key="3">
    <source>
        <dbReference type="ARBA" id="ARBA00011738"/>
    </source>
</evidence>
<dbReference type="InterPro" id="IPR037175">
    <property type="entry name" value="KFase_sf"/>
</dbReference>
<evidence type="ECO:0000256" key="8">
    <source>
        <dbReference type="ARBA" id="ARBA00022833"/>
    </source>
</evidence>
<dbReference type="PANTHER" id="PTHR31118">
    <property type="entry name" value="CYCLASE-LIKE PROTEIN 2"/>
    <property type="match status" value="1"/>
</dbReference>
<dbReference type="FunFam" id="3.50.30.50:FF:000001">
    <property type="entry name" value="Kynurenine formamidase"/>
    <property type="match status" value="1"/>
</dbReference>
<dbReference type="Pfam" id="PF04199">
    <property type="entry name" value="Cyclase"/>
    <property type="match status" value="1"/>
</dbReference>
<evidence type="ECO:0000256" key="7">
    <source>
        <dbReference type="ARBA" id="ARBA00022801"/>
    </source>
</evidence>